<accession>M2U1Y5</accession>
<dbReference type="SUPFAM" id="SSF141523">
    <property type="entry name" value="L,D-transpeptidase catalytic domain-like"/>
    <property type="match status" value="1"/>
</dbReference>
<dbReference type="Pfam" id="PF03734">
    <property type="entry name" value="YkuD"/>
    <property type="match status" value="1"/>
</dbReference>
<sequence length="332" mass="35335">MYRISSTLLSACAAASVLSSLPFLPAAAQSDRLAGAVDTKEGVKQSLSDRVLSGKRTARQLTAQIMLDRAGFSPGVIDGLGGGNTTDAVRAYQRANDMEETGQVDGAFTKHLREKDTARFLKVITLKSADLDRPFRKIPEPMAEQAEMDSLGYENIQELIAERYHMDVDLLTAMNPDAEWTVGSALIVAAAGPAKLDEPVDRIIVDRSENSVRAYSGDRQVAFYPATVGSSDMPSPSGTMTVVTVAPDANYTFDPETNNWGGQEALSLAAGPNNPVGGVWIDLSKETYGIHGSPDPALIGKTASHGCVRLTNWDARELADAVEAGASVEFVG</sequence>
<dbReference type="GO" id="GO:0071972">
    <property type="term" value="F:peptidoglycan L,D-transpeptidase activity"/>
    <property type="evidence" value="ECO:0007669"/>
    <property type="project" value="TreeGrafter"/>
</dbReference>
<dbReference type="InterPro" id="IPR050979">
    <property type="entry name" value="LD-transpeptidase"/>
</dbReference>
<evidence type="ECO:0000313" key="11">
    <source>
        <dbReference type="Proteomes" id="UP000011717"/>
    </source>
</evidence>
<name>M2U1Y5_9SPHN</name>
<evidence type="ECO:0000256" key="5">
    <source>
        <dbReference type="ARBA" id="ARBA00022984"/>
    </source>
</evidence>
<proteinExistence type="inferred from homology"/>
<gene>
    <name evidence="10" type="ORF">C725_2658</name>
</gene>
<dbReference type="GO" id="GO:0018104">
    <property type="term" value="P:peptidoglycan-protein cross-linking"/>
    <property type="evidence" value="ECO:0007669"/>
    <property type="project" value="TreeGrafter"/>
</dbReference>
<feature type="chain" id="PRO_5004026911" description="L,D-TPase catalytic domain-containing protein" evidence="8">
    <location>
        <begin position="29"/>
        <end position="332"/>
    </location>
</feature>
<dbReference type="GO" id="GO:0008360">
    <property type="term" value="P:regulation of cell shape"/>
    <property type="evidence" value="ECO:0007669"/>
    <property type="project" value="UniProtKB-UniRule"/>
</dbReference>
<dbReference type="Gene3D" id="2.40.440.10">
    <property type="entry name" value="L,D-transpeptidase catalytic domain-like"/>
    <property type="match status" value="1"/>
</dbReference>
<dbReference type="SUPFAM" id="SSF47090">
    <property type="entry name" value="PGBD-like"/>
    <property type="match status" value="1"/>
</dbReference>
<dbReference type="InterPro" id="IPR036366">
    <property type="entry name" value="PGBDSf"/>
</dbReference>
<comment type="pathway">
    <text evidence="1 7">Cell wall biogenesis; peptidoglycan biosynthesis.</text>
</comment>
<dbReference type="RefSeq" id="WP_008603622.1">
    <property type="nucleotide sequence ID" value="NZ_AMRV01000011.1"/>
</dbReference>
<protein>
    <recommendedName>
        <fullName evidence="9">L,D-TPase catalytic domain-containing protein</fullName>
    </recommendedName>
</protein>
<dbReference type="InterPro" id="IPR038063">
    <property type="entry name" value="Transpep_catalytic_dom"/>
</dbReference>
<dbReference type="GO" id="GO:0071555">
    <property type="term" value="P:cell wall organization"/>
    <property type="evidence" value="ECO:0007669"/>
    <property type="project" value="UniProtKB-UniRule"/>
</dbReference>
<dbReference type="InterPro" id="IPR005490">
    <property type="entry name" value="LD_TPept_cat_dom"/>
</dbReference>
<dbReference type="PROSITE" id="PS52029">
    <property type="entry name" value="LD_TPASE"/>
    <property type="match status" value="1"/>
</dbReference>
<evidence type="ECO:0000256" key="1">
    <source>
        <dbReference type="ARBA" id="ARBA00004752"/>
    </source>
</evidence>
<comment type="similarity">
    <text evidence="2">Belongs to the YkuD family.</text>
</comment>
<dbReference type="Pfam" id="PF01471">
    <property type="entry name" value="PG_binding_1"/>
    <property type="match status" value="1"/>
</dbReference>
<dbReference type="PATRIC" id="fig|1234595.3.peg.2659"/>
<keyword evidence="6 7" id="KW-0961">Cell wall biogenesis/degradation</keyword>
<dbReference type="Gene3D" id="1.10.101.10">
    <property type="entry name" value="PGBD-like superfamily/PGBD"/>
    <property type="match status" value="1"/>
</dbReference>
<dbReference type="GO" id="GO:0005576">
    <property type="term" value="C:extracellular region"/>
    <property type="evidence" value="ECO:0007669"/>
    <property type="project" value="TreeGrafter"/>
</dbReference>
<dbReference type="PANTHER" id="PTHR30582:SF30">
    <property type="entry name" value="BLR4375 PROTEIN"/>
    <property type="match status" value="1"/>
</dbReference>
<keyword evidence="8" id="KW-0732">Signal</keyword>
<evidence type="ECO:0000256" key="2">
    <source>
        <dbReference type="ARBA" id="ARBA00005992"/>
    </source>
</evidence>
<dbReference type="CDD" id="cd16913">
    <property type="entry name" value="YkuD_like"/>
    <property type="match status" value="1"/>
</dbReference>
<keyword evidence="4 7" id="KW-0133">Cell shape</keyword>
<keyword evidence="5 7" id="KW-0573">Peptidoglycan synthesis</keyword>
<evidence type="ECO:0000256" key="4">
    <source>
        <dbReference type="ARBA" id="ARBA00022960"/>
    </source>
</evidence>
<feature type="signal peptide" evidence="8">
    <location>
        <begin position="1"/>
        <end position="28"/>
    </location>
</feature>
<dbReference type="InterPro" id="IPR036365">
    <property type="entry name" value="PGBD-like_sf"/>
</dbReference>
<dbReference type="InterPro" id="IPR002477">
    <property type="entry name" value="Peptidoglycan-bd-like"/>
</dbReference>
<evidence type="ECO:0000313" key="10">
    <source>
        <dbReference type="EMBL" id="EMD82002.1"/>
    </source>
</evidence>
<reference evidence="10 11" key="1">
    <citation type="journal article" date="2013" name="Genome Announc.">
        <title>Draft Genome Sequence of Strain JLT2015T, Belonging to the Family Sphingomonadaceae of the Alphaproteobacteria.</title>
        <authorList>
            <person name="Tang K."/>
            <person name="Liu K."/>
            <person name="Li S."/>
            <person name="Jiao N."/>
        </authorList>
    </citation>
    <scope>NUCLEOTIDE SEQUENCE [LARGE SCALE GENOMIC DNA]</scope>
    <source>
        <strain evidence="10 11">JLT2015</strain>
    </source>
</reference>
<feature type="domain" description="L,D-TPase catalytic" evidence="9">
    <location>
        <begin position="201"/>
        <end position="331"/>
    </location>
</feature>
<evidence type="ECO:0000256" key="6">
    <source>
        <dbReference type="ARBA" id="ARBA00023316"/>
    </source>
</evidence>
<feature type="active site" description="Proton donor/acceptor" evidence="7">
    <location>
        <position position="291"/>
    </location>
</feature>
<dbReference type="AlphaFoldDB" id="M2U1Y5"/>
<keyword evidence="11" id="KW-1185">Reference proteome</keyword>
<evidence type="ECO:0000256" key="7">
    <source>
        <dbReference type="PROSITE-ProRule" id="PRU01373"/>
    </source>
</evidence>
<dbReference type="EMBL" id="AMRV01000011">
    <property type="protein sequence ID" value="EMD82002.1"/>
    <property type="molecule type" value="Genomic_DNA"/>
</dbReference>
<feature type="active site" description="Nucleophile" evidence="7">
    <location>
        <position position="307"/>
    </location>
</feature>
<evidence type="ECO:0000259" key="9">
    <source>
        <dbReference type="PROSITE" id="PS52029"/>
    </source>
</evidence>
<dbReference type="GO" id="GO:0016740">
    <property type="term" value="F:transferase activity"/>
    <property type="evidence" value="ECO:0007669"/>
    <property type="project" value="UniProtKB-KW"/>
</dbReference>
<dbReference type="PANTHER" id="PTHR30582">
    <property type="entry name" value="L,D-TRANSPEPTIDASE"/>
    <property type="match status" value="1"/>
</dbReference>
<evidence type="ECO:0000256" key="3">
    <source>
        <dbReference type="ARBA" id="ARBA00022679"/>
    </source>
</evidence>
<comment type="caution">
    <text evidence="10">The sequence shown here is derived from an EMBL/GenBank/DDBJ whole genome shotgun (WGS) entry which is preliminary data.</text>
</comment>
<dbReference type="UniPathway" id="UPA00219"/>
<dbReference type="Proteomes" id="UP000011717">
    <property type="component" value="Unassembled WGS sequence"/>
</dbReference>
<organism evidence="10 11">
    <name type="scientific">Pacificimonas flava</name>
    <dbReference type="NCBI Taxonomy" id="1234595"/>
    <lineage>
        <taxon>Bacteria</taxon>
        <taxon>Pseudomonadati</taxon>
        <taxon>Pseudomonadota</taxon>
        <taxon>Alphaproteobacteria</taxon>
        <taxon>Sphingomonadales</taxon>
        <taxon>Sphingosinicellaceae</taxon>
        <taxon>Pacificimonas</taxon>
    </lineage>
</organism>
<keyword evidence="3" id="KW-0808">Transferase</keyword>
<evidence type="ECO:0000256" key="8">
    <source>
        <dbReference type="SAM" id="SignalP"/>
    </source>
</evidence>